<sequence>MNPVYIKASLKVLLKHYLKAYLLFTPLLLIFLFTESPRVFITFLGIAYYVPLTVLLIIEMIRNRDRTLIEMTEKGITLNKQDFYEWDHIYEFRIIHKTVKTRTQRRGTTVRKKNLIRINEENYNFHNRYLEFTPEELFEVISIYRDRIGILQIEDRTSAGKF</sequence>
<name>A0A7D7QEB9_9FLAO</name>
<feature type="transmembrane region" description="Helical" evidence="1">
    <location>
        <begin position="39"/>
        <end position="58"/>
    </location>
</feature>
<dbReference type="Proteomes" id="UP000539710">
    <property type="component" value="Unassembled WGS sequence"/>
</dbReference>
<evidence type="ECO:0000313" key="5">
    <source>
        <dbReference type="Proteomes" id="UP000539710"/>
    </source>
</evidence>
<evidence type="ECO:0000313" key="3">
    <source>
        <dbReference type="EMBL" id="QMS98021.1"/>
    </source>
</evidence>
<reference evidence="2" key="3">
    <citation type="submission" date="2020-07" db="EMBL/GenBank/DDBJ databases">
        <authorList>
            <person name="Yang C."/>
        </authorList>
    </citation>
    <scope>NUCLEOTIDE SEQUENCE</scope>
    <source>
        <strain evidence="2">Cx-624</strain>
    </source>
</reference>
<dbReference type="EMBL" id="CP059472">
    <property type="protein sequence ID" value="QMS98021.1"/>
    <property type="molecule type" value="Genomic_DNA"/>
</dbReference>
<reference evidence="3 4" key="1">
    <citation type="submission" date="2020-07" db="EMBL/GenBank/DDBJ databases">
        <title>Chryseobacterium sp.cx-624.</title>
        <authorList>
            <person name="Yang C."/>
        </authorList>
    </citation>
    <scope>NUCLEOTIDE SEQUENCE [LARGE SCALE GENOMIC DNA]</scope>
    <source>
        <strain evidence="4">cx-624</strain>
        <strain evidence="3">Cx-624</strain>
    </source>
</reference>
<dbReference type="Proteomes" id="UP000515349">
    <property type="component" value="Chromosome"/>
</dbReference>
<dbReference type="EMBL" id="JACEUX010000001">
    <property type="protein sequence ID" value="MBA5246624.1"/>
    <property type="molecule type" value="Genomic_DNA"/>
</dbReference>
<keyword evidence="5" id="KW-1185">Reference proteome</keyword>
<proteinExistence type="predicted"/>
<dbReference type="KEGG" id="cbau:H1R16_09920"/>
<protein>
    <submittedName>
        <fullName evidence="3">Uncharacterized protein</fullName>
    </submittedName>
</protein>
<feature type="transmembrane region" description="Helical" evidence="1">
    <location>
        <begin position="12"/>
        <end position="33"/>
    </location>
</feature>
<evidence type="ECO:0000313" key="2">
    <source>
        <dbReference type="EMBL" id="MBA5246624.1"/>
    </source>
</evidence>
<gene>
    <name evidence="3" type="ORF">H1R16_09920</name>
    <name evidence="2" type="ORF">H2507_05545</name>
</gene>
<reference evidence="5" key="2">
    <citation type="submission" date="2020-07" db="EMBL/GenBank/DDBJ databases">
        <title>Flavobacterium sp. xlx-214.</title>
        <authorList>
            <person name="Yang C."/>
        </authorList>
    </citation>
    <scope>NUCLEOTIDE SEQUENCE [LARGE SCALE GENOMIC DNA]</scope>
    <source>
        <strain evidence="5">CX-624</strain>
    </source>
</reference>
<dbReference type="RefSeq" id="WP_181886693.1">
    <property type="nucleotide sequence ID" value="NZ_CP059472.1"/>
</dbReference>
<accession>A0A7D7QEB9</accession>
<evidence type="ECO:0000313" key="4">
    <source>
        <dbReference type="Proteomes" id="UP000515349"/>
    </source>
</evidence>
<dbReference type="AlphaFoldDB" id="A0A7D7QEB9"/>
<keyword evidence="1" id="KW-0812">Transmembrane</keyword>
<organism evidence="3 4">
    <name type="scientific">Marnyiella aurantia</name>
    <dbReference type="NCBI Taxonomy" id="2758037"/>
    <lineage>
        <taxon>Bacteria</taxon>
        <taxon>Pseudomonadati</taxon>
        <taxon>Bacteroidota</taxon>
        <taxon>Flavobacteriia</taxon>
        <taxon>Flavobacteriales</taxon>
        <taxon>Weeksellaceae</taxon>
        <taxon>Marnyiella</taxon>
    </lineage>
</organism>
<keyword evidence="1" id="KW-1133">Transmembrane helix</keyword>
<evidence type="ECO:0000256" key="1">
    <source>
        <dbReference type="SAM" id="Phobius"/>
    </source>
</evidence>
<keyword evidence="1" id="KW-0472">Membrane</keyword>